<accession>A0A9W8MEC4</accession>
<keyword evidence="3" id="KW-1185">Reference proteome</keyword>
<dbReference type="Proteomes" id="UP001140091">
    <property type="component" value="Unassembled WGS sequence"/>
</dbReference>
<protein>
    <submittedName>
        <fullName evidence="2">Uncharacterized protein</fullName>
    </submittedName>
</protein>
<dbReference type="OrthoDB" id="2980829at2759"/>
<name>A0A9W8MEC4_9AGAR</name>
<proteinExistence type="predicted"/>
<feature type="non-terminal residue" evidence="2">
    <location>
        <position position="1"/>
    </location>
</feature>
<feature type="region of interest" description="Disordered" evidence="1">
    <location>
        <begin position="1"/>
        <end position="35"/>
    </location>
</feature>
<organism evidence="2 3">
    <name type="scientific">Candolleomyces eurysporus</name>
    <dbReference type="NCBI Taxonomy" id="2828524"/>
    <lineage>
        <taxon>Eukaryota</taxon>
        <taxon>Fungi</taxon>
        <taxon>Dikarya</taxon>
        <taxon>Basidiomycota</taxon>
        <taxon>Agaricomycotina</taxon>
        <taxon>Agaricomycetes</taxon>
        <taxon>Agaricomycetidae</taxon>
        <taxon>Agaricales</taxon>
        <taxon>Agaricineae</taxon>
        <taxon>Psathyrellaceae</taxon>
        <taxon>Candolleomyces</taxon>
    </lineage>
</organism>
<gene>
    <name evidence="2" type="ORF">H1R20_g9623</name>
</gene>
<evidence type="ECO:0000256" key="1">
    <source>
        <dbReference type="SAM" id="MobiDB-lite"/>
    </source>
</evidence>
<dbReference type="AlphaFoldDB" id="A0A9W8MEC4"/>
<evidence type="ECO:0000313" key="2">
    <source>
        <dbReference type="EMBL" id="KAJ2927471.1"/>
    </source>
</evidence>
<evidence type="ECO:0000313" key="3">
    <source>
        <dbReference type="Proteomes" id="UP001140091"/>
    </source>
</evidence>
<reference evidence="2" key="1">
    <citation type="submission" date="2022-06" db="EMBL/GenBank/DDBJ databases">
        <title>Genome Sequence of Candolleomyces eurysporus.</title>
        <authorList>
            <person name="Buettner E."/>
        </authorList>
    </citation>
    <scope>NUCLEOTIDE SEQUENCE</scope>
    <source>
        <strain evidence="2">VTCC 930004</strain>
    </source>
</reference>
<dbReference type="EMBL" id="JANBPK010000987">
    <property type="protein sequence ID" value="KAJ2927471.1"/>
    <property type="molecule type" value="Genomic_DNA"/>
</dbReference>
<feature type="compositionally biased region" description="Polar residues" evidence="1">
    <location>
        <begin position="1"/>
        <end position="13"/>
    </location>
</feature>
<comment type="caution">
    <text evidence="2">The sequence shown here is derived from an EMBL/GenBank/DDBJ whole genome shotgun (WGS) entry which is preliminary data.</text>
</comment>
<sequence length="194" mass="21332">MQSMKVEPSQTVGSIPKPPFPFETNQPTWFGRSNPAFRPAYTVPTPAPPKPKKQRNVIVVNGIEIDLDGPDDAPAPAPKPQKKRNVMIPCIEPVEIPILPVFDHLEWSPYTSAFDFPISYPFPTGSITTDGRFTVLRLARTHPLQAGCTTDGPATIFSSQDPAAELSYPAPWFVLRFAERQAAAQSAFESHFGS</sequence>